<keyword evidence="2" id="KW-1185">Reference proteome</keyword>
<evidence type="ECO:0000313" key="2">
    <source>
        <dbReference type="Proteomes" id="UP000269396"/>
    </source>
</evidence>
<reference evidence="1 2" key="1">
    <citation type="submission" date="2018-11" db="EMBL/GenBank/DDBJ databases">
        <authorList>
            <consortium name="Pathogen Informatics"/>
        </authorList>
    </citation>
    <scope>NUCLEOTIDE SEQUENCE [LARGE SCALE GENOMIC DNA]</scope>
    <source>
        <strain>Denwood</strain>
        <strain evidence="2">Zambia</strain>
    </source>
</reference>
<sequence>MFSFLEVSRAWLRISHLNCFIILEPNFHTGRLNDSPRLSATWARLISSLQASLRRLDVSISALEKLCFIATKNHLPQVILAT</sequence>
<proteinExistence type="predicted"/>
<dbReference type="EMBL" id="UZAL01032491">
    <property type="protein sequence ID" value="VDP61060.1"/>
    <property type="molecule type" value="Genomic_DNA"/>
</dbReference>
<dbReference type="Proteomes" id="UP000269396">
    <property type="component" value="Unassembled WGS sequence"/>
</dbReference>
<protein>
    <submittedName>
        <fullName evidence="1">Uncharacterized protein</fullName>
    </submittedName>
</protein>
<evidence type="ECO:0000313" key="1">
    <source>
        <dbReference type="EMBL" id="VDP61060.1"/>
    </source>
</evidence>
<gene>
    <name evidence="1" type="ORF">SMTD_LOCUS12491</name>
</gene>
<name>A0A3P8F5R2_9TREM</name>
<organism evidence="1 2">
    <name type="scientific">Schistosoma mattheei</name>
    <dbReference type="NCBI Taxonomy" id="31246"/>
    <lineage>
        <taxon>Eukaryota</taxon>
        <taxon>Metazoa</taxon>
        <taxon>Spiralia</taxon>
        <taxon>Lophotrochozoa</taxon>
        <taxon>Platyhelminthes</taxon>
        <taxon>Trematoda</taxon>
        <taxon>Digenea</taxon>
        <taxon>Strigeidida</taxon>
        <taxon>Schistosomatoidea</taxon>
        <taxon>Schistosomatidae</taxon>
        <taxon>Schistosoma</taxon>
    </lineage>
</organism>
<accession>A0A3P8F5R2</accession>
<dbReference type="AlphaFoldDB" id="A0A3P8F5R2"/>